<name>A0A068V409_COFCA</name>
<proteinExistence type="inferred from homology"/>
<feature type="binding site" evidence="12">
    <location>
        <begin position="20"/>
        <end position="27"/>
    </location>
    <ligand>
        <name>GTP</name>
        <dbReference type="ChEBI" id="CHEBI:37565"/>
    </ligand>
</feature>
<dbReference type="GO" id="GO:0016192">
    <property type="term" value="P:vesicle-mediated transport"/>
    <property type="evidence" value="ECO:0007669"/>
    <property type="project" value="UniProtKB-KW"/>
</dbReference>
<dbReference type="GO" id="GO:0005794">
    <property type="term" value="C:Golgi apparatus"/>
    <property type="evidence" value="ECO:0007669"/>
    <property type="project" value="UniProtKB-SubCell"/>
</dbReference>
<dbReference type="SMART" id="SM00177">
    <property type="entry name" value="ARF"/>
    <property type="match status" value="1"/>
</dbReference>
<evidence type="ECO:0000256" key="4">
    <source>
        <dbReference type="ARBA" id="ARBA00022707"/>
    </source>
</evidence>
<keyword evidence="3" id="KW-0813">Transport</keyword>
<evidence type="ECO:0000256" key="7">
    <source>
        <dbReference type="ARBA" id="ARBA00022927"/>
    </source>
</evidence>
<evidence type="ECO:0000313" key="15">
    <source>
        <dbReference type="EMBL" id="CDP15219.1"/>
    </source>
</evidence>
<feature type="binding site" evidence="12">
    <location>
        <begin position="122"/>
        <end position="125"/>
    </location>
    <ligand>
        <name>GTP</name>
        <dbReference type="ChEBI" id="CHEBI:37565"/>
    </ligand>
</feature>
<dbReference type="Gramene" id="CDP15219">
    <property type="protein sequence ID" value="CDP15219"/>
    <property type="gene ID" value="GSCOC_T00042850001"/>
</dbReference>
<evidence type="ECO:0000256" key="1">
    <source>
        <dbReference type="ARBA" id="ARBA00004555"/>
    </source>
</evidence>
<dbReference type="GO" id="GO:0046872">
    <property type="term" value="F:metal ion binding"/>
    <property type="evidence" value="ECO:0007669"/>
    <property type="project" value="UniProtKB-KW"/>
</dbReference>
<comment type="subcellular location">
    <subcellularLocation>
        <location evidence="1">Golgi apparatus</location>
    </subcellularLocation>
</comment>
<keyword evidence="16" id="KW-1185">Reference proteome</keyword>
<keyword evidence="13" id="KW-0479">Metal-binding</keyword>
<dbReference type="FunFam" id="3.40.50.300:FF:003500">
    <property type="entry name" value="ADP-ribosylation factor 1"/>
    <property type="match status" value="1"/>
</dbReference>
<evidence type="ECO:0000256" key="3">
    <source>
        <dbReference type="ARBA" id="ARBA00022448"/>
    </source>
</evidence>
<evidence type="ECO:0000256" key="2">
    <source>
        <dbReference type="ARBA" id="ARBA00010290"/>
    </source>
</evidence>
<dbReference type="GO" id="GO:0015031">
    <property type="term" value="P:protein transport"/>
    <property type="evidence" value="ECO:0007669"/>
    <property type="project" value="UniProtKB-KW"/>
</dbReference>
<dbReference type="InParanoid" id="A0A068V409"/>
<protein>
    <recommendedName>
        <fullName evidence="11">ADP-ribosylation factor 1</fullName>
    </recommendedName>
</protein>
<keyword evidence="6" id="KW-0931">ER-Golgi transport</keyword>
<dbReference type="GO" id="GO:0003924">
    <property type="term" value="F:GTPase activity"/>
    <property type="evidence" value="ECO:0007669"/>
    <property type="project" value="InterPro"/>
</dbReference>
<dbReference type="InterPro" id="IPR005225">
    <property type="entry name" value="Small_GTP-bd"/>
</dbReference>
<evidence type="ECO:0000313" key="16">
    <source>
        <dbReference type="Proteomes" id="UP000295252"/>
    </source>
</evidence>
<dbReference type="InterPro" id="IPR006689">
    <property type="entry name" value="Small_GTPase_ARF/SAR"/>
</dbReference>
<dbReference type="GO" id="GO:0016004">
    <property type="term" value="F:phospholipase activator activity"/>
    <property type="evidence" value="ECO:0007669"/>
    <property type="project" value="UniProtKB-ARBA"/>
</dbReference>
<keyword evidence="4" id="KW-0519">Myristate</keyword>
<dbReference type="SMART" id="SM00178">
    <property type="entry name" value="SAR"/>
    <property type="match status" value="1"/>
</dbReference>
<keyword evidence="9 12" id="KW-0342">GTP-binding</keyword>
<dbReference type="GO" id="GO:0005525">
    <property type="term" value="F:GTP binding"/>
    <property type="evidence" value="ECO:0007669"/>
    <property type="project" value="UniProtKB-KW"/>
</dbReference>
<evidence type="ECO:0000256" key="6">
    <source>
        <dbReference type="ARBA" id="ARBA00022892"/>
    </source>
</evidence>
<dbReference type="AlphaFoldDB" id="A0A068V409"/>
<keyword evidence="10" id="KW-0449">Lipoprotein</keyword>
<dbReference type="EMBL" id="HG739180">
    <property type="protein sequence ID" value="CDP15219.1"/>
    <property type="molecule type" value="Genomic_DNA"/>
</dbReference>
<evidence type="ECO:0000256" key="10">
    <source>
        <dbReference type="ARBA" id="ARBA00023288"/>
    </source>
</evidence>
<gene>
    <name evidence="15" type="ORF">GSCOC_T00042850001</name>
</gene>
<evidence type="ECO:0000256" key="9">
    <source>
        <dbReference type="ARBA" id="ARBA00023134"/>
    </source>
</evidence>
<reference evidence="16" key="1">
    <citation type="journal article" date="2014" name="Science">
        <title>The coffee genome provides insight into the convergent evolution of caffeine biosynthesis.</title>
        <authorList>
            <person name="Denoeud F."/>
            <person name="Carretero-Paulet L."/>
            <person name="Dereeper A."/>
            <person name="Droc G."/>
            <person name="Guyot R."/>
            <person name="Pietrella M."/>
            <person name="Zheng C."/>
            <person name="Alberti A."/>
            <person name="Anthony F."/>
            <person name="Aprea G."/>
            <person name="Aury J.M."/>
            <person name="Bento P."/>
            <person name="Bernard M."/>
            <person name="Bocs S."/>
            <person name="Campa C."/>
            <person name="Cenci A."/>
            <person name="Combes M.C."/>
            <person name="Crouzillat D."/>
            <person name="Da Silva C."/>
            <person name="Daddiego L."/>
            <person name="De Bellis F."/>
            <person name="Dussert S."/>
            <person name="Garsmeur O."/>
            <person name="Gayraud T."/>
            <person name="Guignon V."/>
            <person name="Jahn K."/>
            <person name="Jamilloux V."/>
            <person name="Joet T."/>
            <person name="Labadie K."/>
            <person name="Lan T."/>
            <person name="Leclercq J."/>
            <person name="Lepelley M."/>
            <person name="Leroy T."/>
            <person name="Li L.T."/>
            <person name="Librado P."/>
            <person name="Lopez L."/>
            <person name="Munoz A."/>
            <person name="Noel B."/>
            <person name="Pallavicini A."/>
            <person name="Perrotta G."/>
            <person name="Poncet V."/>
            <person name="Pot D."/>
            <person name="Priyono X."/>
            <person name="Rigoreau M."/>
            <person name="Rouard M."/>
            <person name="Rozas J."/>
            <person name="Tranchant-Dubreuil C."/>
            <person name="VanBuren R."/>
            <person name="Zhang Q."/>
            <person name="Andrade A.C."/>
            <person name="Argout X."/>
            <person name="Bertrand B."/>
            <person name="de Kochko A."/>
            <person name="Graziosi G."/>
            <person name="Henry R.J."/>
            <person name="Jayarama X."/>
            <person name="Ming R."/>
            <person name="Nagai C."/>
            <person name="Rounsley S."/>
            <person name="Sankoff D."/>
            <person name="Giuliano G."/>
            <person name="Albert V.A."/>
            <person name="Wincker P."/>
            <person name="Lashermes P."/>
        </authorList>
    </citation>
    <scope>NUCLEOTIDE SEQUENCE [LARGE SCALE GENOMIC DNA]</scope>
    <source>
        <strain evidence="16">cv. DH200-94</strain>
    </source>
</reference>
<dbReference type="PhylomeDB" id="A0A068V409"/>
<dbReference type="Gene3D" id="3.40.50.300">
    <property type="entry name" value="P-loop containing nucleotide triphosphate hydrolases"/>
    <property type="match status" value="1"/>
</dbReference>
<keyword evidence="5 12" id="KW-0547">Nucleotide-binding</keyword>
<dbReference type="PROSITE" id="PS51417">
    <property type="entry name" value="ARF"/>
    <property type="match status" value="1"/>
</dbReference>
<evidence type="ECO:0000256" key="8">
    <source>
        <dbReference type="ARBA" id="ARBA00023034"/>
    </source>
</evidence>
<dbReference type="SUPFAM" id="SSF52540">
    <property type="entry name" value="P-loop containing nucleoside triphosphate hydrolases"/>
    <property type="match status" value="1"/>
</dbReference>
<comment type="similarity">
    <text evidence="2 14">Belongs to the small GTPase superfamily. Arf family.</text>
</comment>
<dbReference type="STRING" id="49390.A0A068V409"/>
<dbReference type="InterPro" id="IPR024156">
    <property type="entry name" value="Small_GTPase_ARF"/>
</dbReference>
<keyword evidence="7" id="KW-0653">Protein transport</keyword>
<dbReference type="Pfam" id="PF00025">
    <property type="entry name" value="Arf"/>
    <property type="match status" value="1"/>
</dbReference>
<keyword evidence="13" id="KW-0460">Magnesium</keyword>
<evidence type="ECO:0000256" key="12">
    <source>
        <dbReference type="PIRSR" id="PIRSR606689-1"/>
    </source>
</evidence>
<organism evidence="15 16">
    <name type="scientific">Coffea canephora</name>
    <name type="common">Robusta coffee</name>
    <dbReference type="NCBI Taxonomy" id="49390"/>
    <lineage>
        <taxon>Eukaryota</taxon>
        <taxon>Viridiplantae</taxon>
        <taxon>Streptophyta</taxon>
        <taxon>Embryophyta</taxon>
        <taxon>Tracheophyta</taxon>
        <taxon>Spermatophyta</taxon>
        <taxon>Magnoliopsida</taxon>
        <taxon>eudicotyledons</taxon>
        <taxon>Gunneridae</taxon>
        <taxon>Pentapetalae</taxon>
        <taxon>asterids</taxon>
        <taxon>lamiids</taxon>
        <taxon>Gentianales</taxon>
        <taxon>Rubiaceae</taxon>
        <taxon>Ixoroideae</taxon>
        <taxon>Gardenieae complex</taxon>
        <taxon>Bertiereae - Coffeeae clade</taxon>
        <taxon>Coffeeae</taxon>
        <taxon>Coffea</taxon>
    </lineage>
</organism>
<feature type="binding site" evidence="13">
    <location>
        <position position="27"/>
    </location>
    <ligand>
        <name>Mg(2+)</name>
        <dbReference type="ChEBI" id="CHEBI:18420"/>
    </ligand>
</feature>
<dbReference type="PRINTS" id="PR00328">
    <property type="entry name" value="SAR1GTPBP"/>
</dbReference>
<dbReference type="Proteomes" id="UP000295252">
    <property type="component" value="Chromosome IV"/>
</dbReference>
<evidence type="ECO:0000256" key="5">
    <source>
        <dbReference type="ARBA" id="ARBA00022741"/>
    </source>
</evidence>
<dbReference type="NCBIfam" id="TIGR00231">
    <property type="entry name" value="small_GTP"/>
    <property type="match status" value="1"/>
</dbReference>
<dbReference type="PANTHER" id="PTHR11711">
    <property type="entry name" value="ADP RIBOSYLATION FACTOR-RELATED"/>
    <property type="match status" value="1"/>
</dbReference>
<feature type="binding site" evidence="13">
    <location>
        <position position="44"/>
    </location>
    <ligand>
        <name>Mg(2+)</name>
        <dbReference type="ChEBI" id="CHEBI:18420"/>
    </ligand>
</feature>
<evidence type="ECO:0000256" key="14">
    <source>
        <dbReference type="RuleBase" id="RU003925"/>
    </source>
</evidence>
<keyword evidence="8" id="KW-0333">Golgi apparatus</keyword>
<feature type="binding site" evidence="12">
    <location>
        <position position="66"/>
    </location>
    <ligand>
        <name>GTP</name>
        <dbReference type="ChEBI" id="CHEBI:37565"/>
    </ligand>
</feature>
<sequence>MGLSFTKLSGRKEIGILMVGLDMAGRTTILYKLKRGEVVATGATIGYNLETLEYKNMSFTFWDIGGQNNRLPLPRYYFQNIEAVILVVDSNDQDRVVDAREYLQKLLSQDELKHALLLVFANKQDLPNALTAAEIADKLGLHSLLHRRNCFIQSTCAISGEGLYEGLDWICNNIVNKSKPSSTQKLICLGNLPSASYFDTLNLFHAKDLILIFFSKFSPSTFCLCLYFQRCLHVNCLKT</sequence>
<accession>A0A068V409</accession>
<evidence type="ECO:0000256" key="11">
    <source>
        <dbReference type="ARBA" id="ARBA00040200"/>
    </source>
</evidence>
<dbReference type="InterPro" id="IPR027417">
    <property type="entry name" value="P-loop_NTPase"/>
</dbReference>
<evidence type="ECO:0000256" key="13">
    <source>
        <dbReference type="PIRSR" id="PIRSR606689-2"/>
    </source>
</evidence>